<feature type="transmembrane region" description="Helical" evidence="6">
    <location>
        <begin position="126"/>
        <end position="151"/>
    </location>
</feature>
<evidence type="ECO:0000256" key="5">
    <source>
        <dbReference type="ARBA" id="ARBA00023136"/>
    </source>
</evidence>
<dbReference type="Pfam" id="PF05425">
    <property type="entry name" value="CopD"/>
    <property type="match status" value="1"/>
</dbReference>
<dbReference type="EMBL" id="JACGWU010000004">
    <property type="protein sequence ID" value="MBA8829432.1"/>
    <property type="molecule type" value="Genomic_DNA"/>
</dbReference>
<keyword evidence="4 6" id="KW-1133">Transmembrane helix</keyword>
<evidence type="ECO:0000256" key="1">
    <source>
        <dbReference type="ARBA" id="ARBA00004651"/>
    </source>
</evidence>
<evidence type="ECO:0000256" key="4">
    <source>
        <dbReference type="ARBA" id="ARBA00022989"/>
    </source>
</evidence>
<feature type="transmembrane region" description="Helical" evidence="6">
    <location>
        <begin position="85"/>
        <end position="106"/>
    </location>
</feature>
<dbReference type="RefSeq" id="WP_343046427.1">
    <property type="nucleotide sequence ID" value="NZ_JACGWU010000004.1"/>
</dbReference>
<reference evidence="8 9" key="1">
    <citation type="submission" date="2020-07" db="EMBL/GenBank/DDBJ databases">
        <title>Sequencing the genomes of 1000 actinobacteria strains.</title>
        <authorList>
            <person name="Klenk H.-P."/>
        </authorList>
    </citation>
    <scope>NUCLEOTIDE SEQUENCE [LARGE SCALE GENOMIC DNA]</scope>
    <source>
        <strain evidence="8 9">DSM 23737</strain>
    </source>
</reference>
<dbReference type="InterPro" id="IPR019108">
    <property type="entry name" value="Caa3_assmbl_CtaG-rel"/>
</dbReference>
<feature type="transmembrane region" description="Helical" evidence="6">
    <location>
        <begin position="47"/>
        <end position="73"/>
    </location>
</feature>
<evidence type="ECO:0000256" key="3">
    <source>
        <dbReference type="ARBA" id="ARBA00022692"/>
    </source>
</evidence>
<feature type="transmembrane region" description="Helical" evidence="6">
    <location>
        <begin position="434"/>
        <end position="454"/>
    </location>
</feature>
<evidence type="ECO:0000313" key="8">
    <source>
        <dbReference type="EMBL" id="MBA8829432.1"/>
    </source>
</evidence>
<feature type="transmembrane region" description="Helical" evidence="6">
    <location>
        <begin position="299"/>
        <end position="322"/>
    </location>
</feature>
<keyword evidence="3 6" id="KW-0812">Transmembrane</keyword>
<feature type="transmembrane region" description="Helical" evidence="6">
    <location>
        <begin position="261"/>
        <end position="287"/>
    </location>
</feature>
<name>A0A7W3JUP1_9MICO</name>
<dbReference type="InterPro" id="IPR032694">
    <property type="entry name" value="CopC/D"/>
</dbReference>
<dbReference type="GO" id="GO:0006825">
    <property type="term" value="P:copper ion transport"/>
    <property type="evidence" value="ECO:0007669"/>
    <property type="project" value="InterPro"/>
</dbReference>
<dbReference type="Proteomes" id="UP000524237">
    <property type="component" value="Unassembled WGS sequence"/>
</dbReference>
<comment type="subcellular location">
    <subcellularLocation>
        <location evidence="1">Cell membrane</location>
        <topology evidence="1">Multi-pass membrane protein</topology>
    </subcellularLocation>
</comment>
<feature type="transmembrane region" description="Helical" evidence="6">
    <location>
        <begin position="475"/>
        <end position="496"/>
    </location>
</feature>
<evidence type="ECO:0000256" key="6">
    <source>
        <dbReference type="SAM" id="Phobius"/>
    </source>
</evidence>
<feature type="transmembrane region" description="Helical" evidence="6">
    <location>
        <begin position="364"/>
        <end position="384"/>
    </location>
</feature>
<accession>A0A7W3JUP1</accession>
<feature type="domain" description="Copper resistance protein D" evidence="7">
    <location>
        <begin position="223"/>
        <end position="321"/>
    </location>
</feature>
<dbReference type="PANTHER" id="PTHR34820:SF4">
    <property type="entry name" value="INNER MEMBRANE PROTEIN YEBZ"/>
    <property type="match status" value="1"/>
</dbReference>
<keyword evidence="9" id="KW-1185">Reference proteome</keyword>
<keyword evidence="2" id="KW-1003">Cell membrane</keyword>
<dbReference type="PROSITE" id="PS51257">
    <property type="entry name" value="PROKAR_LIPOPROTEIN"/>
    <property type="match status" value="1"/>
</dbReference>
<evidence type="ECO:0000259" key="7">
    <source>
        <dbReference type="Pfam" id="PF05425"/>
    </source>
</evidence>
<dbReference type="AlphaFoldDB" id="A0A7W3JUP1"/>
<feature type="transmembrane region" description="Helical" evidence="6">
    <location>
        <begin position="158"/>
        <end position="180"/>
    </location>
</feature>
<feature type="transmembrane region" description="Helical" evidence="6">
    <location>
        <begin position="396"/>
        <end position="414"/>
    </location>
</feature>
<evidence type="ECO:0000313" key="9">
    <source>
        <dbReference type="Proteomes" id="UP000524237"/>
    </source>
</evidence>
<feature type="transmembrane region" description="Helical" evidence="6">
    <location>
        <begin position="228"/>
        <end position="249"/>
    </location>
</feature>
<dbReference type="InterPro" id="IPR008457">
    <property type="entry name" value="Cu-R_CopD_dom"/>
</dbReference>
<keyword evidence="5 6" id="KW-0472">Membrane</keyword>
<feature type="transmembrane region" description="Helical" evidence="6">
    <location>
        <begin position="549"/>
        <end position="575"/>
    </location>
</feature>
<feature type="transmembrane region" description="Helical" evidence="6">
    <location>
        <begin position="192"/>
        <end position="216"/>
    </location>
</feature>
<comment type="caution">
    <text evidence="8">The sequence shown here is derived from an EMBL/GenBank/DDBJ whole genome shotgun (WGS) entry which is preliminary data.</text>
</comment>
<protein>
    <submittedName>
        <fullName evidence="8">Putative copper resistance protein D</fullName>
    </submittedName>
</protein>
<sequence>MSRILRLSTPALVLAVACCALIAALFYGGGAAPLSIGDPGATVRFGLPIATVIVYLSAATTIGALMLALWAFATTEAAYFKAIDVAAASAMVLTVASALTGILTFLNVSQTAFSAERSFGTSLGFFFTEISLGQAWLSTTLIAALVAVLCFAVTNQTALFFVGLGAVGTLVPMALSGHSAGISGHAMAITSLGLHIVSVSAWLGGLLVLTLLWGSIDPVRLPAVIQRYSTIALVSFIVVVVSGVANAVVRLGTWEALYTTPYGMLVLVKVALLVLLGVFGLWQRGFLIGRLAATSKARYFWIFATVELAVMGAASGVAGALARTATPVTQSLNQAPTPAEILTGDILPPEFTLEKYFTAWNFDLIWMLVTAFAIFFYLVGVYRLHRRGDKWPWYRTVSWIGGMLLLFYVTNGGINSYEAYLFSAHMAAHMTIGMMVPILLVPGAPVTLAMRAILKRTDGSRGGREWILKAVHSKYAGFISHPAFATINFVGSLWLFYYSPLFRWAAVDHIGHEWMIVHFLIAGYLFVQSLIGIDPVPVRLSYPFRLLQLLIAMTMHAFFGLAIMSGNALLLADWYGAMGRTWGVTPLQDQQNGGGIAWSVGEIPNAIMAIIIAIQWNRSDVKLAKRVDRNADRTGDAELKAYNDMLTRTAQRDDSLTHP</sequence>
<dbReference type="PANTHER" id="PTHR34820">
    <property type="entry name" value="INNER MEMBRANE PROTEIN YEBZ"/>
    <property type="match status" value="1"/>
</dbReference>
<feature type="transmembrane region" description="Helical" evidence="6">
    <location>
        <begin position="595"/>
        <end position="616"/>
    </location>
</feature>
<dbReference type="Pfam" id="PF09678">
    <property type="entry name" value="Caa3_CtaG"/>
    <property type="match status" value="1"/>
</dbReference>
<proteinExistence type="predicted"/>
<evidence type="ECO:0000256" key="2">
    <source>
        <dbReference type="ARBA" id="ARBA00022475"/>
    </source>
</evidence>
<dbReference type="GO" id="GO:0005886">
    <property type="term" value="C:plasma membrane"/>
    <property type="evidence" value="ECO:0007669"/>
    <property type="project" value="UniProtKB-SubCell"/>
</dbReference>
<gene>
    <name evidence="8" type="ORF">FB555_001537</name>
</gene>
<organism evidence="8 9">
    <name type="scientific">Alpinimonas psychrophila</name>
    <dbReference type="NCBI Taxonomy" id="748908"/>
    <lineage>
        <taxon>Bacteria</taxon>
        <taxon>Bacillati</taxon>
        <taxon>Actinomycetota</taxon>
        <taxon>Actinomycetes</taxon>
        <taxon>Micrococcales</taxon>
        <taxon>Microbacteriaceae</taxon>
        <taxon>Alpinimonas</taxon>
    </lineage>
</organism>
<feature type="transmembrane region" description="Helical" evidence="6">
    <location>
        <begin position="516"/>
        <end position="537"/>
    </location>
</feature>